<dbReference type="AlphaFoldDB" id="A0A5M8PED1"/>
<organism evidence="1 2">
    <name type="scientific">Lasallia pustulata</name>
    <dbReference type="NCBI Taxonomy" id="136370"/>
    <lineage>
        <taxon>Eukaryota</taxon>
        <taxon>Fungi</taxon>
        <taxon>Dikarya</taxon>
        <taxon>Ascomycota</taxon>
        <taxon>Pezizomycotina</taxon>
        <taxon>Lecanoromycetes</taxon>
        <taxon>OSLEUM clade</taxon>
        <taxon>Umbilicariomycetidae</taxon>
        <taxon>Umbilicariales</taxon>
        <taxon>Umbilicariaceae</taxon>
        <taxon>Lasallia</taxon>
    </lineage>
</organism>
<comment type="caution">
    <text evidence="1">The sequence shown here is derived from an EMBL/GenBank/DDBJ whole genome shotgun (WGS) entry which is preliminary data.</text>
</comment>
<evidence type="ECO:0000313" key="2">
    <source>
        <dbReference type="Proteomes" id="UP000324767"/>
    </source>
</evidence>
<sequence>MSVYRSTREQDAEELIQKLKKTYKFRDLRQLQYFLGIRIIHDIDNRQIYMCQDGYVDKLIKDYKIDTSSKPSSMPVLQNQNLIKYEGEAHAERIQMYWKKVGSISYPANITCPDIAKTASNLAEFLINPAPEHEEAADHCL</sequence>
<evidence type="ECO:0008006" key="3">
    <source>
        <dbReference type="Google" id="ProtNLM"/>
    </source>
</evidence>
<name>A0A5M8PED1_9LECA</name>
<dbReference type="Proteomes" id="UP000324767">
    <property type="component" value="Unassembled WGS sequence"/>
</dbReference>
<evidence type="ECO:0000313" key="1">
    <source>
        <dbReference type="EMBL" id="KAA6407288.1"/>
    </source>
</evidence>
<dbReference type="EMBL" id="VXIT01000018">
    <property type="protein sequence ID" value="KAA6407288.1"/>
    <property type="molecule type" value="Genomic_DNA"/>
</dbReference>
<gene>
    <name evidence="1" type="ORF">FRX48_08836</name>
</gene>
<dbReference type="OrthoDB" id="4927525at2759"/>
<reference evidence="1 2" key="1">
    <citation type="submission" date="2019-09" db="EMBL/GenBank/DDBJ databases">
        <title>The hologenome of the rock-dwelling lichen Lasallia pustulata.</title>
        <authorList>
            <person name="Greshake Tzovaras B."/>
            <person name="Segers F."/>
            <person name="Bicker A."/>
            <person name="Dal Grande F."/>
            <person name="Otte J."/>
            <person name="Hankeln T."/>
            <person name="Schmitt I."/>
            <person name="Ebersberger I."/>
        </authorList>
    </citation>
    <scope>NUCLEOTIDE SEQUENCE [LARGE SCALE GENOMIC DNA]</scope>
    <source>
        <strain evidence="1">A1-1</strain>
    </source>
</reference>
<proteinExistence type="predicted"/>
<protein>
    <recommendedName>
        <fullName evidence="3">Reverse transcriptase Ty1/copia-type domain-containing protein</fullName>
    </recommendedName>
</protein>
<accession>A0A5M8PED1</accession>